<protein>
    <submittedName>
        <fullName evidence="2">IgGFc-binding protein</fullName>
    </submittedName>
</protein>
<evidence type="ECO:0000313" key="3">
    <source>
        <dbReference type="Proteomes" id="UP000242188"/>
    </source>
</evidence>
<comment type="caution">
    <text evidence="2">The sequence shown here is derived from an EMBL/GenBank/DDBJ whole genome shotgun (WGS) entry which is preliminary data.</text>
</comment>
<organism evidence="2 3">
    <name type="scientific">Mizuhopecten yessoensis</name>
    <name type="common">Japanese scallop</name>
    <name type="synonym">Patinopecten yessoensis</name>
    <dbReference type="NCBI Taxonomy" id="6573"/>
    <lineage>
        <taxon>Eukaryota</taxon>
        <taxon>Metazoa</taxon>
        <taxon>Spiralia</taxon>
        <taxon>Lophotrochozoa</taxon>
        <taxon>Mollusca</taxon>
        <taxon>Bivalvia</taxon>
        <taxon>Autobranchia</taxon>
        <taxon>Pteriomorphia</taxon>
        <taxon>Pectinida</taxon>
        <taxon>Pectinoidea</taxon>
        <taxon>Pectinidae</taxon>
        <taxon>Mizuhopecten</taxon>
    </lineage>
</organism>
<dbReference type="Proteomes" id="UP000242188">
    <property type="component" value="Unassembled WGS sequence"/>
</dbReference>
<dbReference type="EMBL" id="NEDP02005511">
    <property type="protein sequence ID" value="OWF39736.1"/>
    <property type="molecule type" value="Genomic_DNA"/>
</dbReference>
<dbReference type="Pfam" id="PF17517">
    <property type="entry name" value="IgGFc_binding"/>
    <property type="match status" value="1"/>
</dbReference>
<dbReference type="AlphaFoldDB" id="A0A210PTG2"/>
<evidence type="ECO:0000313" key="2">
    <source>
        <dbReference type="EMBL" id="OWF39736.1"/>
    </source>
</evidence>
<dbReference type="PANTHER" id="PTHR46534">
    <property type="entry name" value="IGGFC_BINDING DOMAIN-CONTAINING PROTEIN"/>
    <property type="match status" value="1"/>
</dbReference>
<dbReference type="InterPro" id="IPR035234">
    <property type="entry name" value="IgGFc-bd_N"/>
</dbReference>
<name>A0A210PTG2_MIZYE</name>
<keyword evidence="3" id="KW-1185">Reference proteome</keyword>
<dbReference type="PANTHER" id="PTHR46534:SF1">
    <property type="entry name" value="IGGFC-BINDING PROTEIN N-TERMINAL DOMAIN-CONTAINING PROTEIN"/>
    <property type="match status" value="1"/>
</dbReference>
<evidence type="ECO:0000259" key="1">
    <source>
        <dbReference type="Pfam" id="PF17517"/>
    </source>
</evidence>
<gene>
    <name evidence="2" type="ORF">KP79_PYT05822</name>
</gene>
<dbReference type="OrthoDB" id="10531900at2759"/>
<proteinExistence type="predicted"/>
<sequence length="448" mass="48997">MRGAVYWRQAVGYRIHMTMPGNSLFPFLFKLMVVNHMTPTALSFRHMIGFMGNKHGGDTTLEMTILNPNTNNTIISFSVSPDTASGAGIAPYTGGLIYPGEMKTITLSPALAVNGSVKCEKGIRIDSDHPTFVYGNNRQQSHTSMDEFLSIPRRELGNLYYVITGKKRPQLLVVGLYANTSLNITVRATSGASYQNESYLSGQTLYETMKEYDTIQIVSEKRHNDFTGTEIKSSKPVSVFSGSQFSESSHLAEQIPTVAKWGEHHVTAPPADEFLYNTTIVAAFPNTLLNSSCLDGSEKLLTLAEAGSFLNMRPSNVTCLISSTRPVLVSIAIYSYTADTSMTIIQPMKRVLGDLMFLAPENVYCFNLVVVTYCNSSLTLDKESLGTMKVDGDSGICIGRASIGTGIHTIRSSGHAFFISGYIHGTKNINSIAFPLVPNCDEVSIFLF</sequence>
<feature type="domain" description="IgGFc-binding protein N-terminal" evidence="1">
    <location>
        <begin position="146"/>
        <end position="415"/>
    </location>
</feature>
<accession>A0A210PTG2</accession>
<reference evidence="2 3" key="1">
    <citation type="journal article" date="2017" name="Nat. Ecol. Evol.">
        <title>Scallop genome provides insights into evolution of bilaterian karyotype and development.</title>
        <authorList>
            <person name="Wang S."/>
            <person name="Zhang J."/>
            <person name="Jiao W."/>
            <person name="Li J."/>
            <person name="Xun X."/>
            <person name="Sun Y."/>
            <person name="Guo X."/>
            <person name="Huan P."/>
            <person name="Dong B."/>
            <person name="Zhang L."/>
            <person name="Hu X."/>
            <person name="Sun X."/>
            <person name="Wang J."/>
            <person name="Zhao C."/>
            <person name="Wang Y."/>
            <person name="Wang D."/>
            <person name="Huang X."/>
            <person name="Wang R."/>
            <person name="Lv J."/>
            <person name="Li Y."/>
            <person name="Zhang Z."/>
            <person name="Liu B."/>
            <person name="Lu W."/>
            <person name="Hui Y."/>
            <person name="Liang J."/>
            <person name="Zhou Z."/>
            <person name="Hou R."/>
            <person name="Li X."/>
            <person name="Liu Y."/>
            <person name="Li H."/>
            <person name="Ning X."/>
            <person name="Lin Y."/>
            <person name="Zhao L."/>
            <person name="Xing Q."/>
            <person name="Dou J."/>
            <person name="Li Y."/>
            <person name="Mao J."/>
            <person name="Guo H."/>
            <person name="Dou H."/>
            <person name="Li T."/>
            <person name="Mu C."/>
            <person name="Jiang W."/>
            <person name="Fu Q."/>
            <person name="Fu X."/>
            <person name="Miao Y."/>
            <person name="Liu J."/>
            <person name="Yu Q."/>
            <person name="Li R."/>
            <person name="Liao H."/>
            <person name="Li X."/>
            <person name="Kong Y."/>
            <person name="Jiang Z."/>
            <person name="Chourrout D."/>
            <person name="Li R."/>
            <person name="Bao Z."/>
        </authorList>
    </citation>
    <scope>NUCLEOTIDE SEQUENCE [LARGE SCALE GENOMIC DNA]</scope>
    <source>
        <strain evidence="2 3">PY_sf001</strain>
    </source>
</reference>